<evidence type="ECO:0000313" key="3">
    <source>
        <dbReference type="Proteomes" id="UP000235145"/>
    </source>
</evidence>
<dbReference type="EMBL" id="NBSK02000006">
    <property type="protein sequence ID" value="KAJ0201310.1"/>
    <property type="molecule type" value="Genomic_DNA"/>
</dbReference>
<accession>A0A9R1X5B8</accession>
<proteinExistence type="predicted"/>
<dbReference type="Proteomes" id="UP000235145">
    <property type="component" value="Unassembled WGS sequence"/>
</dbReference>
<evidence type="ECO:0000313" key="2">
    <source>
        <dbReference type="EMBL" id="KAJ0201310.1"/>
    </source>
</evidence>
<dbReference type="AlphaFoldDB" id="A0A9R1X5B8"/>
<comment type="caution">
    <text evidence="2">The sequence shown here is derived from an EMBL/GenBank/DDBJ whole genome shotgun (WGS) entry which is preliminary data.</text>
</comment>
<evidence type="ECO:0000256" key="1">
    <source>
        <dbReference type="SAM" id="MobiDB-lite"/>
    </source>
</evidence>
<sequence length="86" mass="10180">MHHINIIHIRPFGVEWKDNKTWTLHLEVAREGHAIIPNPKRIKSKALIRQLKKSLQKLPTLARRNTIHMSSHFPRGHQCSPRSRKR</sequence>
<keyword evidence="3" id="KW-1185">Reference proteome</keyword>
<name>A0A9R1X5B8_LACSA</name>
<organism evidence="2 3">
    <name type="scientific">Lactuca sativa</name>
    <name type="common">Garden lettuce</name>
    <dbReference type="NCBI Taxonomy" id="4236"/>
    <lineage>
        <taxon>Eukaryota</taxon>
        <taxon>Viridiplantae</taxon>
        <taxon>Streptophyta</taxon>
        <taxon>Embryophyta</taxon>
        <taxon>Tracheophyta</taxon>
        <taxon>Spermatophyta</taxon>
        <taxon>Magnoliopsida</taxon>
        <taxon>eudicotyledons</taxon>
        <taxon>Gunneridae</taxon>
        <taxon>Pentapetalae</taxon>
        <taxon>asterids</taxon>
        <taxon>campanulids</taxon>
        <taxon>Asterales</taxon>
        <taxon>Asteraceae</taxon>
        <taxon>Cichorioideae</taxon>
        <taxon>Cichorieae</taxon>
        <taxon>Lactucinae</taxon>
        <taxon>Lactuca</taxon>
    </lineage>
</organism>
<gene>
    <name evidence="2" type="ORF">LSAT_V11C600300870</name>
</gene>
<feature type="region of interest" description="Disordered" evidence="1">
    <location>
        <begin position="66"/>
        <end position="86"/>
    </location>
</feature>
<protein>
    <submittedName>
        <fullName evidence="2">Uncharacterized protein</fullName>
    </submittedName>
</protein>
<reference evidence="2 3" key="1">
    <citation type="journal article" date="2017" name="Nat. Commun.">
        <title>Genome assembly with in vitro proximity ligation data and whole-genome triplication in lettuce.</title>
        <authorList>
            <person name="Reyes-Chin-Wo S."/>
            <person name="Wang Z."/>
            <person name="Yang X."/>
            <person name="Kozik A."/>
            <person name="Arikit S."/>
            <person name="Song C."/>
            <person name="Xia L."/>
            <person name="Froenicke L."/>
            <person name="Lavelle D.O."/>
            <person name="Truco M.J."/>
            <person name="Xia R."/>
            <person name="Zhu S."/>
            <person name="Xu C."/>
            <person name="Xu H."/>
            <person name="Xu X."/>
            <person name="Cox K."/>
            <person name="Korf I."/>
            <person name="Meyers B.C."/>
            <person name="Michelmore R.W."/>
        </authorList>
    </citation>
    <scope>NUCLEOTIDE SEQUENCE [LARGE SCALE GENOMIC DNA]</scope>
    <source>
        <strain evidence="3">cv. Salinas</strain>
        <tissue evidence="2">Seedlings</tissue>
    </source>
</reference>